<organism evidence="6 7">
    <name type="scientific">Mumia flava</name>
    <dbReference type="NCBI Taxonomy" id="1348852"/>
    <lineage>
        <taxon>Bacteria</taxon>
        <taxon>Bacillati</taxon>
        <taxon>Actinomycetota</taxon>
        <taxon>Actinomycetes</taxon>
        <taxon>Propionibacteriales</taxon>
        <taxon>Nocardioidaceae</taxon>
        <taxon>Mumia</taxon>
    </lineage>
</organism>
<evidence type="ECO:0000259" key="5">
    <source>
        <dbReference type="PROSITE" id="PS50977"/>
    </source>
</evidence>
<sequence>MSKASGSVSGRKRDAILVAAKQSFLERGFTATNLDEVAEAAGVSKMTIYSHFTSKENLFVSVLQKVITERSAAGPPLDADVKASRLQDALVAIAADIVATVQDPDVVGLRRVLIAEQPRHPELAAAWRRSTVLATVDELADYLARLRTRGLIAVDDATMLARQLLWMLIGDPLDAALLTPDAERTSATVHASQAVRTVLAAYGRP</sequence>
<dbReference type="InterPro" id="IPR009057">
    <property type="entry name" value="Homeodomain-like_sf"/>
</dbReference>
<reference evidence="6 7" key="1">
    <citation type="submission" date="2017-11" db="EMBL/GenBank/DDBJ databases">
        <title>Genomic Encyclopedia of Archaeal and Bacterial Type Strains, Phase II (KMG-II): From Individual Species to Whole Genera.</title>
        <authorList>
            <person name="Goeker M."/>
        </authorList>
    </citation>
    <scope>NUCLEOTIDE SEQUENCE [LARGE SCALE GENOMIC DNA]</scope>
    <source>
        <strain evidence="6 7">DSM 27763</strain>
    </source>
</reference>
<dbReference type="Proteomes" id="UP000230842">
    <property type="component" value="Unassembled WGS sequence"/>
</dbReference>
<dbReference type="OrthoDB" id="7186128at2"/>
<keyword evidence="3" id="KW-0804">Transcription</keyword>
<dbReference type="InterPro" id="IPR050109">
    <property type="entry name" value="HTH-type_TetR-like_transc_reg"/>
</dbReference>
<dbReference type="RefSeq" id="WP_039345776.1">
    <property type="nucleotide sequence ID" value="NZ_PGEZ01000001.1"/>
</dbReference>
<dbReference type="InterPro" id="IPR039536">
    <property type="entry name" value="TetR_C_Proteobacteria"/>
</dbReference>
<dbReference type="PANTHER" id="PTHR30055:SF146">
    <property type="entry name" value="HTH-TYPE TRANSCRIPTIONAL DUAL REGULATOR CECR"/>
    <property type="match status" value="1"/>
</dbReference>
<dbReference type="Gene3D" id="1.10.357.10">
    <property type="entry name" value="Tetracycline Repressor, domain 2"/>
    <property type="match status" value="1"/>
</dbReference>
<dbReference type="FunFam" id="1.10.10.60:FF:000141">
    <property type="entry name" value="TetR family transcriptional regulator"/>
    <property type="match status" value="1"/>
</dbReference>
<name>A0A0B2BQ00_9ACTN</name>
<dbReference type="Pfam" id="PF14246">
    <property type="entry name" value="TetR_C_7"/>
    <property type="match status" value="1"/>
</dbReference>
<evidence type="ECO:0000256" key="3">
    <source>
        <dbReference type="ARBA" id="ARBA00023163"/>
    </source>
</evidence>
<keyword evidence="1" id="KW-0805">Transcription regulation</keyword>
<dbReference type="GO" id="GO:0000976">
    <property type="term" value="F:transcription cis-regulatory region binding"/>
    <property type="evidence" value="ECO:0007669"/>
    <property type="project" value="TreeGrafter"/>
</dbReference>
<dbReference type="AlphaFoldDB" id="A0A0B2BQ00"/>
<evidence type="ECO:0000256" key="2">
    <source>
        <dbReference type="ARBA" id="ARBA00023125"/>
    </source>
</evidence>
<keyword evidence="2 4" id="KW-0238">DNA-binding</keyword>
<keyword evidence="7" id="KW-1185">Reference proteome</keyword>
<evidence type="ECO:0000256" key="4">
    <source>
        <dbReference type="PROSITE-ProRule" id="PRU00335"/>
    </source>
</evidence>
<evidence type="ECO:0000313" key="7">
    <source>
        <dbReference type="Proteomes" id="UP000230842"/>
    </source>
</evidence>
<dbReference type="Pfam" id="PF00440">
    <property type="entry name" value="TetR_N"/>
    <property type="match status" value="1"/>
</dbReference>
<dbReference type="PRINTS" id="PR00455">
    <property type="entry name" value="HTHTETR"/>
</dbReference>
<feature type="DNA-binding region" description="H-T-H motif" evidence="4">
    <location>
        <begin position="33"/>
        <end position="52"/>
    </location>
</feature>
<dbReference type="InterPro" id="IPR001647">
    <property type="entry name" value="HTH_TetR"/>
</dbReference>
<feature type="domain" description="HTH tetR-type" evidence="5">
    <location>
        <begin position="10"/>
        <end position="70"/>
    </location>
</feature>
<dbReference type="EMBL" id="PGEZ01000001">
    <property type="protein sequence ID" value="PJJ56609.1"/>
    <property type="molecule type" value="Genomic_DNA"/>
</dbReference>
<comment type="caution">
    <text evidence="6">The sequence shown here is derived from an EMBL/GenBank/DDBJ whole genome shotgun (WGS) entry which is preliminary data.</text>
</comment>
<dbReference type="PROSITE" id="PS50977">
    <property type="entry name" value="HTH_TETR_2"/>
    <property type="match status" value="1"/>
</dbReference>
<dbReference type="GO" id="GO:0003700">
    <property type="term" value="F:DNA-binding transcription factor activity"/>
    <property type="evidence" value="ECO:0007669"/>
    <property type="project" value="TreeGrafter"/>
</dbReference>
<evidence type="ECO:0000256" key="1">
    <source>
        <dbReference type="ARBA" id="ARBA00023015"/>
    </source>
</evidence>
<dbReference type="SUPFAM" id="SSF48498">
    <property type="entry name" value="Tetracyclin repressor-like, C-terminal domain"/>
    <property type="match status" value="1"/>
</dbReference>
<accession>A0A0B2BQ00</accession>
<evidence type="ECO:0000313" key="6">
    <source>
        <dbReference type="EMBL" id="PJJ56609.1"/>
    </source>
</evidence>
<dbReference type="PANTHER" id="PTHR30055">
    <property type="entry name" value="HTH-TYPE TRANSCRIPTIONAL REGULATOR RUTR"/>
    <property type="match status" value="1"/>
</dbReference>
<dbReference type="GO" id="GO:0045892">
    <property type="term" value="P:negative regulation of DNA-templated transcription"/>
    <property type="evidence" value="ECO:0007669"/>
    <property type="project" value="UniProtKB-ARBA"/>
</dbReference>
<protein>
    <submittedName>
        <fullName evidence="6">AcrR family transcriptional regulator</fullName>
    </submittedName>
</protein>
<dbReference type="InterPro" id="IPR036271">
    <property type="entry name" value="Tet_transcr_reg_TetR-rel_C_sf"/>
</dbReference>
<gene>
    <name evidence="6" type="ORF">CLV56_0818</name>
</gene>
<dbReference type="SUPFAM" id="SSF46689">
    <property type="entry name" value="Homeodomain-like"/>
    <property type="match status" value="1"/>
</dbReference>
<proteinExistence type="predicted"/>